<dbReference type="Gene3D" id="3.40.50.150">
    <property type="entry name" value="Vaccinia Virus protein VP39"/>
    <property type="match status" value="1"/>
</dbReference>
<protein>
    <recommendedName>
        <fullName evidence="3">Methyltransferase type 11 domain-containing protein</fullName>
    </recommendedName>
</protein>
<proteinExistence type="predicted"/>
<keyword evidence="2" id="KW-1185">Reference proteome</keyword>
<dbReference type="InterPro" id="IPR029063">
    <property type="entry name" value="SAM-dependent_MTases_sf"/>
</dbReference>
<reference evidence="1" key="1">
    <citation type="submission" date="2023-01" db="EMBL/GenBank/DDBJ databases">
        <title>Genome assembly of the deep-sea coral Lophelia pertusa.</title>
        <authorList>
            <person name="Herrera S."/>
            <person name="Cordes E."/>
        </authorList>
    </citation>
    <scope>NUCLEOTIDE SEQUENCE</scope>
    <source>
        <strain evidence="1">USNM1676648</strain>
        <tissue evidence="1">Polyp</tissue>
    </source>
</reference>
<evidence type="ECO:0000313" key="1">
    <source>
        <dbReference type="EMBL" id="KAJ7362008.1"/>
    </source>
</evidence>
<dbReference type="Proteomes" id="UP001163046">
    <property type="component" value="Unassembled WGS sequence"/>
</dbReference>
<evidence type="ECO:0000313" key="2">
    <source>
        <dbReference type="Proteomes" id="UP001163046"/>
    </source>
</evidence>
<name>A0A9W9YQ99_9CNID</name>
<gene>
    <name evidence="1" type="ORF">OS493_013094</name>
</gene>
<dbReference type="OrthoDB" id="506498at2759"/>
<organism evidence="1 2">
    <name type="scientific">Desmophyllum pertusum</name>
    <dbReference type="NCBI Taxonomy" id="174260"/>
    <lineage>
        <taxon>Eukaryota</taxon>
        <taxon>Metazoa</taxon>
        <taxon>Cnidaria</taxon>
        <taxon>Anthozoa</taxon>
        <taxon>Hexacorallia</taxon>
        <taxon>Scleractinia</taxon>
        <taxon>Caryophylliina</taxon>
        <taxon>Caryophylliidae</taxon>
        <taxon>Desmophyllum</taxon>
    </lineage>
</organism>
<accession>A0A9W9YQ99</accession>
<evidence type="ECO:0008006" key="3">
    <source>
        <dbReference type="Google" id="ProtNLM"/>
    </source>
</evidence>
<dbReference type="EMBL" id="MU827307">
    <property type="protein sequence ID" value="KAJ7362008.1"/>
    <property type="molecule type" value="Genomic_DNA"/>
</dbReference>
<sequence>MYICPSCSVHAVVAAQCFHWFANDKSISEIQRILVPGGKLGLVWNARDHSIPWVKEMDDEVLLPCYEQSNTPNEQSGAWKKVLSASGKFGPIEEDETTFKIEQTFNFDEFVTESCQSVS</sequence>
<comment type="caution">
    <text evidence="1">The sequence shown here is derived from an EMBL/GenBank/DDBJ whole genome shotgun (WGS) entry which is preliminary data.</text>
</comment>
<dbReference type="AlphaFoldDB" id="A0A9W9YQ99"/>
<dbReference type="SUPFAM" id="SSF53335">
    <property type="entry name" value="S-adenosyl-L-methionine-dependent methyltransferases"/>
    <property type="match status" value="1"/>
</dbReference>